<dbReference type="InterPro" id="IPR036097">
    <property type="entry name" value="HisK_dim/P_sf"/>
</dbReference>
<dbReference type="InterPro" id="IPR003018">
    <property type="entry name" value="GAF"/>
</dbReference>
<comment type="catalytic activity">
    <reaction evidence="1">
        <text>ATP + protein L-histidine = ADP + protein N-phospho-L-histidine.</text>
        <dbReference type="EC" id="2.7.13.3"/>
    </reaction>
</comment>
<dbReference type="SUPFAM" id="SSF47384">
    <property type="entry name" value="Homodimeric domain of signal transducing histidine kinase"/>
    <property type="match status" value="1"/>
</dbReference>
<feature type="coiled-coil region" evidence="4">
    <location>
        <begin position="435"/>
        <end position="466"/>
    </location>
</feature>
<feature type="domain" description="Histidine kinase" evidence="7">
    <location>
        <begin position="1050"/>
        <end position="1352"/>
    </location>
</feature>
<keyword evidence="5" id="KW-0812">Transmembrane</keyword>
<feature type="transmembrane region" description="Helical" evidence="5">
    <location>
        <begin position="231"/>
        <end position="250"/>
    </location>
</feature>
<sequence>MLFSRYFYFLFICMFLCPAFMSCHNDANKAKPPIVEAGAIDLTSWDFAKNSLVSLDGDWEFYWSEFIEPCSQNEKKVSLASCKEKHIPKFQRIPSEWQDLGYDSFGYGSYRLRLKLPACHPELAFDTISPGTASKLFVDGKVVSQKGQLGSEEASHMPFWTREEIPLEKFMPSSECASQQEQTPDRLSVEHEIVFHISNYFLYRAGLWSPLILRTRSALASENKNRYTLDIFIFAGLLVMGLYNLGVYFNRRKDRSALFYGCLSLLFGLRSICIYDRNILNFLPSLPFLLMHRYEIFAFYFGIALFLLFVKSLYEEEFNALLTRVLLYFVFFASAIALTCPPRIYFAILPFVQLTTVVAILLVIYSLAKAAFNKRLGARLFLLGFFLFALTVVNDMLVASGIYYFPSLANVGFFLLIFVQAEILSRRFAIGFTEAEKLTENLSLMSANLEQMVADKTKEVEELNEFALLINSKKDLEEIFQEITRYLYTKYRLVGSWLFLPTENQELLVASKAFSFSNLSKDRADFLMKMEIPISDAGGFLAKTFLRRKPIYIKRFPKFAFEIDQLMATKIGFKSFLSIPLVRNESSIGIFAFTNFQLPMNLKPRDIQNINSLCSQIAGAIDTTHLLEQVEASKHKLESQHSESDSLNQLFRSLNENLELKNITEKILTYIRANFEIQHIAIMRFNRDKTVATIAEAIFPEAKELEKILRFQIPLQETQGAHSFVLKFKRYFYTTDAERKGMLSRATEEEQYIIKCYRIKTFLIIPLILNNEMIGTIDLSNSDQRMQLTKKDIEKLTVLGEQLSGIIYGSLLFGEVQKSKLQADLAKINAESQKRDLERLNELIKSLNENLNLKLIMKKVHTYIRENFKIEYYGLGIVDEKQDRVTSVDTHAPDFLSSEDRLKVNHFSTSIHDPAGAHAFAFRSKKPLFSKKVNKSYISNDEREMAELCKFDSVVILPLILQNEPIGFLDLYNVGKISLTREDITKLSILSEHLAGIIYETNLLSQLQIEKDIAIASHQETERVLLNLKTSQDQLVQSEKMAALGQLVAGIAHEINTPIGAIKATATNLKDSLVDFLDYAPGLIKSLDNDVIDLAEELIVKSAKDDSLSVKEERKIRNSLTSLLESENISHADDIADLLVGLGEKEINPKFTPLWIHENTPEIIKFIQDLSGLKSKSDNIGKAVEKTVKIIYALKNYTKKDDSGIMQKADLHEGIETVLTIYHNNLKQGVEVIREFQEIPSVLCFASDLNQLWTNLVFNAIQAMNGKGRLLIRTCLGENEMVEVSFEDSGVGIPSEVLPKIYEAFYTTKPEGEGSGMGLFICKQIVDKHNGKIGVESEPGRTRFTVSLPIRGIEK</sequence>
<dbReference type="Gene3D" id="1.10.287.130">
    <property type="match status" value="1"/>
</dbReference>
<keyword evidence="3" id="KW-0597">Phosphoprotein</keyword>
<evidence type="ECO:0000256" key="5">
    <source>
        <dbReference type="SAM" id="Phobius"/>
    </source>
</evidence>
<dbReference type="InterPro" id="IPR029016">
    <property type="entry name" value="GAF-like_dom_sf"/>
</dbReference>
<dbReference type="InterPro" id="IPR004358">
    <property type="entry name" value="Sig_transdc_His_kin-like_C"/>
</dbReference>
<evidence type="ECO:0000256" key="2">
    <source>
        <dbReference type="ARBA" id="ARBA00012438"/>
    </source>
</evidence>
<dbReference type="SMART" id="SM00387">
    <property type="entry name" value="HATPase_c"/>
    <property type="match status" value="1"/>
</dbReference>
<dbReference type="Gene3D" id="3.30.565.10">
    <property type="entry name" value="Histidine kinase-like ATPase, C-terminal domain"/>
    <property type="match status" value="1"/>
</dbReference>
<organism evidence="8 9">
    <name type="scientific">Leptospira ognonensis</name>
    <dbReference type="NCBI Taxonomy" id="2484945"/>
    <lineage>
        <taxon>Bacteria</taxon>
        <taxon>Pseudomonadati</taxon>
        <taxon>Spirochaetota</taxon>
        <taxon>Spirochaetia</taxon>
        <taxon>Leptospirales</taxon>
        <taxon>Leptospiraceae</taxon>
        <taxon>Leptospira</taxon>
    </lineage>
</organism>
<evidence type="ECO:0000256" key="6">
    <source>
        <dbReference type="SAM" id="SignalP"/>
    </source>
</evidence>
<dbReference type="InterPro" id="IPR036890">
    <property type="entry name" value="HATPase_C_sf"/>
</dbReference>
<accession>A0A4R9JZP2</accession>
<evidence type="ECO:0000313" key="8">
    <source>
        <dbReference type="EMBL" id="TGL57868.1"/>
    </source>
</evidence>
<dbReference type="PRINTS" id="PR00344">
    <property type="entry name" value="BCTRLSENSOR"/>
</dbReference>
<evidence type="ECO:0000256" key="4">
    <source>
        <dbReference type="SAM" id="Coils"/>
    </source>
</evidence>
<comment type="caution">
    <text evidence="8">The sequence shown here is derived from an EMBL/GenBank/DDBJ whole genome shotgun (WGS) entry which is preliminary data.</text>
</comment>
<protein>
    <recommendedName>
        <fullName evidence="2">histidine kinase</fullName>
        <ecNumber evidence="2">2.7.13.3</ecNumber>
    </recommendedName>
</protein>
<evidence type="ECO:0000313" key="9">
    <source>
        <dbReference type="Proteomes" id="UP000297693"/>
    </source>
</evidence>
<gene>
    <name evidence="8" type="ORF">EHQ58_10695</name>
</gene>
<name>A0A4R9JZP2_9LEPT</name>
<dbReference type="PROSITE" id="PS51257">
    <property type="entry name" value="PROKAR_LIPOPROTEIN"/>
    <property type="match status" value="1"/>
</dbReference>
<keyword evidence="6" id="KW-0732">Signal</keyword>
<dbReference type="Gene3D" id="3.30.450.40">
    <property type="match status" value="3"/>
</dbReference>
<dbReference type="PANTHER" id="PTHR43065">
    <property type="entry name" value="SENSOR HISTIDINE KINASE"/>
    <property type="match status" value="1"/>
</dbReference>
<dbReference type="SUPFAM" id="SSF55781">
    <property type="entry name" value="GAF domain-like"/>
    <property type="match status" value="3"/>
</dbReference>
<dbReference type="Pfam" id="PF07695">
    <property type="entry name" value="7TMR-DISM_7TM"/>
    <property type="match status" value="1"/>
</dbReference>
<dbReference type="SMART" id="SM00065">
    <property type="entry name" value="GAF"/>
    <property type="match status" value="3"/>
</dbReference>
<feature type="coiled-coil region" evidence="4">
    <location>
        <begin position="823"/>
        <end position="857"/>
    </location>
</feature>
<dbReference type="InterPro" id="IPR005467">
    <property type="entry name" value="His_kinase_dom"/>
</dbReference>
<feature type="transmembrane region" description="Helical" evidence="5">
    <location>
        <begin position="380"/>
        <end position="405"/>
    </location>
</feature>
<dbReference type="OrthoDB" id="9797605at2"/>
<feature type="transmembrane region" description="Helical" evidence="5">
    <location>
        <begin position="257"/>
        <end position="277"/>
    </location>
</feature>
<evidence type="ECO:0000256" key="3">
    <source>
        <dbReference type="ARBA" id="ARBA00022553"/>
    </source>
</evidence>
<keyword evidence="9" id="KW-1185">Reference proteome</keyword>
<dbReference type="EMBL" id="RQGD01000034">
    <property type="protein sequence ID" value="TGL57868.1"/>
    <property type="molecule type" value="Genomic_DNA"/>
</dbReference>
<feature type="transmembrane region" description="Helical" evidence="5">
    <location>
        <begin position="344"/>
        <end position="368"/>
    </location>
</feature>
<dbReference type="InterPro" id="IPR003594">
    <property type="entry name" value="HATPase_dom"/>
</dbReference>
<dbReference type="EC" id="2.7.13.3" evidence="2"/>
<reference evidence="8" key="1">
    <citation type="journal article" date="2019" name="PLoS Negl. Trop. Dis.">
        <title>Revisiting the worldwide diversity of Leptospira species in the environment.</title>
        <authorList>
            <person name="Vincent A.T."/>
            <person name="Schiettekatte O."/>
            <person name="Bourhy P."/>
            <person name="Veyrier F.J."/>
            <person name="Picardeau M."/>
        </authorList>
    </citation>
    <scope>NUCLEOTIDE SEQUENCE [LARGE SCALE GENOMIC DNA]</scope>
    <source>
        <strain evidence="8">201702476</strain>
    </source>
</reference>
<keyword evidence="5" id="KW-0472">Membrane</keyword>
<dbReference type="PANTHER" id="PTHR43065:SF48">
    <property type="entry name" value="HISTIDINE KINASE"/>
    <property type="match status" value="1"/>
</dbReference>
<dbReference type="CDD" id="cd00082">
    <property type="entry name" value="HisKA"/>
    <property type="match status" value="1"/>
</dbReference>
<dbReference type="Pfam" id="PF13185">
    <property type="entry name" value="GAF_2"/>
    <property type="match status" value="1"/>
</dbReference>
<keyword evidence="4" id="KW-0175">Coiled coil</keyword>
<evidence type="ECO:0000256" key="1">
    <source>
        <dbReference type="ARBA" id="ARBA00000085"/>
    </source>
</evidence>
<proteinExistence type="predicted"/>
<dbReference type="PROSITE" id="PS50109">
    <property type="entry name" value="HIS_KIN"/>
    <property type="match status" value="1"/>
</dbReference>
<feature type="signal peptide" evidence="6">
    <location>
        <begin position="1"/>
        <end position="21"/>
    </location>
</feature>
<dbReference type="InterPro" id="IPR011623">
    <property type="entry name" value="7TMR_DISM_rcpt_extracell_dom1"/>
</dbReference>
<keyword evidence="5" id="KW-1133">Transmembrane helix</keyword>
<dbReference type="Proteomes" id="UP000297693">
    <property type="component" value="Unassembled WGS sequence"/>
</dbReference>
<dbReference type="SUPFAM" id="SSF55874">
    <property type="entry name" value="ATPase domain of HSP90 chaperone/DNA topoisomerase II/histidine kinase"/>
    <property type="match status" value="1"/>
</dbReference>
<dbReference type="Pfam" id="PF01590">
    <property type="entry name" value="GAF"/>
    <property type="match status" value="1"/>
</dbReference>
<evidence type="ECO:0000259" key="7">
    <source>
        <dbReference type="PROSITE" id="PS50109"/>
    </source>
</evidence>
<feature type="transmembrane region" description="Helical" evidence="5">
    <location>
        <begin position="321"/>
        <end position="338"/>
    </location>
</feature>
<dbReference type="GO" id="GO:0000155">
    <property type="term" value="F:phosphorelay sensor kinase activity"/>
    <property type="evidence" value="ECO:0007669"/>
    <property type="project" value="InterPro"/>
</dbReference>
<dbReference type="Pfam" id="PF02518">
    <property type="entry name" value="HATPase_c"/>
    <property type="match status" value="1"/>
</dbReference>
<dbReference type="InterPro" id="IPR003661">
    <property type="entry name" value="HisK_dim/P_dom"/>
</dbReference>
<feature type="transmembrane region" description="Helical" evidence="5">
    <location>
        <begin position="297"/>
        <end position="314"/>
    </location>
</feature>
<feature type="chain" id="PRO_5020582035" description="histidine kinase" evidence="6">
    <location>
        <begin position="22"/>
        <end position="1355"/>
    </location>
</feature>